<sequence length="235" mass="25724">MPLLGLSTTYLQTLMKRFLLLLSICQFAWVLTYCGNQRSPEPTSPTTPTTSDTICFEADLLPLLRFNCAKSGCHDAGTAANGVVTEDYATIRAQVSPNNLDQSALYNAVKVGSHQGVSLDPLQVELIQNWVLQGAQNTTGCGGVPFNCDTAKFTYNEVVRIIMDKECVGCHNANTANDNIRLDTFDEVKKVATSGALVGAIEWQNGFSPMPRNRDQLPDCERTVIRKWIAAGMPF</sequence>
<dbReference type="EMBL" id="AAWS01000008">
    <property type="protein sequence ID" value="EAY30072.1"/>
    <property type="molecule type" value="Genomic_DNA"/>
</dbReference>
<protein>
    <recommendedName>
        <fullName evidence="3">Cytochrome C Planctomycete-type domain-containing protein</fullName>
    </recommendedName>
</protein>
<keyword evidence="2" id="KW-1185">Reference proteome</keyword>
<gene>
    <name evidence="1" type="ORF">M23134_05405</name>
</gene>
<proteinExistence type="predicted"/>
<accession>A1ZHR5</accession>
<evidence type="ECO:0000313" key="1">
    <source>
        <dbReference type="EMBL" id="EAY30072.1"/>
    </source>
</evidence>
<reference evidence="1 2" key="1">
    <citation type="submission" date="2007-01" db="EMBL/GenBank/DDBJ databases">
        <authorList>
            <person name="Haygood M."/>
            <person name="Podell S."/>
            <person name="Anderson C."/>
            <person name="Hopkinson B."/>
            <person name="Roe K."/>
            <person name="Barbeau K."/>
            <person name="Gaasterland T."/>
            <person name="Ferriera S."/>
            <person name="Johnson J."/>
            <person name="Kravitz S."/>
            <person name="Beeson K."/>
            <person name="Sutton G."/>
            <person name="Rogers Y.-H."/>
            <person name="Friedman R."/>
            <person name="Frazier M."/>
            <person name="Venter J.C."/>
        </authorList>
    </citation>
    <scope>NUCLEOTIDE SEQUENCE [LARGE SCALE GENOMIC DNA]</scope>
    <source>
        <strain evidence="1 2">ATCC 23134</strain>
    </source>
</reference>
<evidence type="ECO:0000313" key="2">
    <source>
        <dbReference type="Proteomes" id="UP000004095"/>
    </source>
</evidence>
<organism evidence="1 2">
    <name type="scientific">Microscilla marina ATCC 23134</name>
    <dbReference type="NCBI Taxonomy" id="313606"/>
    <lineage>
        <taxon>Bacteria</taxon>
        <taxon>Pseudomonadati</taxon>
        <taxon>Bacteroidota</taxon>
        <taxon>Cytophagia</taxon>
        <taxon>Cytophagales</taxon>
        <taxon>Microscillaceae</taxon>
        <taxon>Microscilla</taxon>
    </lineage>
</organism>
<dbReference type="Proteomes" id="UP000004095">
    <property type="component" value="Unassembled WGS sequence"/>
</dbReference>
<dbReference type="AlphaFoldDB" id="A1ZHR5"/>
<dbReference type="eggNOG" id="COG2010">
    <property type="taxonomic scope" value="Bacteria"/>
</dbReference>
<evidence type="ECO:0008006" key="3">
    <source>
        <dbReference type="Google" id="ProtNLM"/>
    </source>
</evidence>
<name>A1ZHR5_MICM2</name>
<comment type="caution">
    <text evidence="1">The sequence shown here is derived from an EMBL/GenBank/DDBJ whole genome shotgun (WGS) entry which is preliminary data.</text>
</comment>